<feature type="domain" description="DUF1618" evidence="1">
    <location>
        <begin position="224"/>
        <end position="383"/>
    </location>
</feature>
<evidence type="ECO:0000259" key="1">
    <source>
        <dbReference type="Pfam" id="PF07762"/>
    </source>
</evidence>
<evidence type="ECO:0000313" key="4">
    <source>
        <dbReference type="Proteomes" id="UP000008810"/>
    </source>
</evidence>
<dbReference type="PANTHER" id="PTHR33074">
    <property type="entry name" value="EXPRESSED PROTEIN-RELATED"/>
    <property type="match status" value="1"/>
</dbReference>
<gene>
    <name evidence="3" type="primary">LOC100834379</name>
    <name evidence="2" type="ORF">BRADI_1g73060v3</name>
</gene>
<evidence type="ECO:0000313" key="2">
    <source>
        <dbReference type="EMBL" id="KQK23385.1"/>
    </source>
</evidence>
<name>A0A0Q3LJG3_BRADI</name>
<dbReference type="EMBL" id="CM000880">
    <property type="protein sequence ID" value="KQK23385.1"/>
    <property type="molecule type" value="Genomic_DNA"/>
</dbReference>
<dbReference type="RefSeq" id="XP_024311348.1">
    <property type="nucleotide sequence ID" value="XM_024455580.1"/>
</dbReference>
<reference evidence="3" key="3">
    <citation type="submission" date="2018-08" db="UniProtKB">
        <authorList>
            <consortium name="EnsemblPlants"/>
        </authorList>
    </citation>
    <scope>IDENTIFICATION</scope>
    <source>
        <strain evidence="3">cv. Bd21</strain>
    </source>
</reference>
<protein>
    <recommendedName>
        <fullName evidence="1">DUF1618 domain-containing protein</fullName>
    </recommendedName>
</protein>
<dbReference type="Gramene" id="PNT78073">
    <property type="protein sequence ID" value="PNT78073"/>
    <property type="gene ID" value="BRADI_1g73060v3"/>
</dbReference>
<evidence type="ECO:0000313" key="3">
    <source>
        <dbReference type="EnsemblPlants" id="KQK23385"/>
    </source>
</evidence>
<dbReference type="FunCoup" id="A0A0Q3LJG3">
    <property type="interactions" value="322"/>
</dbReference>
<dbReference type="EMBL" id="CM000880">
    <property type="protein sequence ID" value="PNT78073.1"/>
    <property type="molecule type" value="Genomic_DNA"/>
</dbReference>
<keyword evidence="4" id="KW-1185">Reference proteome</keyword>
<dbReference type="InterPro" id="IPR011676">
    <property type="entry name" value="DUF1618"/>
</dbReference>
<sequence>MYDTASTESIRKIFSSSCRPPPLPCPSAAAPSPAWILLEPLGYVADRTNASTAEASSSTGHTVHVTICVTDPLGVSYVCVHCPGLKESDFSGRPSVVCSEKDFLLLSISFKSAPHAREGLDEYFVYKAGPGRPSLRLLPGPYPHVLTCSDVGLLPRDDGDHFVLATPSFTMDRWVYDLHLFSSMTWTWSTKVAFADISSDVRAKVSTIIRTSKVIQLGGGTLGWVDLWRGILVCNVLDENPVLRYITFPMLMPGHREAAKTSPWSIRSVACSNGLIKLIEIEKHERPDDEKSYDDMDKLYESDCLEKPKVIGWRAIVWYRMTSWDHWRKGCVVYDKEISVDYVRHSMMLPELKDNSAGELTLENLIASYPVLSLTCHSDDVVHMLCESKSDKCESKYCKKKKWMITVDLKKKILVDLAPFTLEGYFSSADPSALSNYLNVAPDPLQKEEWQEVLQEGARRPRMVASEVFNKSQGWMLGVNRLTAASRFVVIFSPFVCRVLVIFPMGFWNNGCMASVPLLQNKSCWLQLNNSC</sequence>
<dbReference type="EnsemblPlants" id="KQK23386">
    <property type="protein sequence ID" value="KQK23386"/>
    <property type="gene ID" value="BRADI_1g73060v3"/>
</dbReference>
<dbReference type="Gramene" id="KQK23386">
    <property type="protein sequence ID" value="KQK23386"/>
    <property type="gene ID" value="BRADI_1g73060v3"/>
</dbReference>
<dbReference type="EMBL" id="CM000880">
    <property type="protein sequence ID" value="KQK23386.1"/>
    <property type="molecule type" value="Genomic_DNA"/>
</dbReference>
<dbReference type="AlphaFoldDB" id="A0A0Q3LJG3"/>
<dbReference type="ExpressionAtlas" id="A0A0Q3LJG3">
    <property type="expression patterns" value="baseline"/>
</dbReference>
<dbReference type="Gramene" id="KQK23385">
    <property type="protein sequence ID" value="KQK23385"/>
    <property type="gene ID" value="BRADI_1g73060v3"/>
</dbReference>
<reference evidence="2 3" key="1">
    <citation type="journal article" date="2010" name="Nature">
        <title>Genome sequencing and analysis of the model grass Brachypodium distachyon.</title>
        <authorList>
            <consortium name="International Brachypodium Initiative"/>
        </authorList>
    </citation>
    <scope>NUCLEOTIDE SEQUENCE [LARGE SCALE GENOMIC DNA]</scope>
    <source>
        <strain evidence="2 3">Bd21</strain>
    </source>
</reference>
<dbReference type="OrthoDB" id="692191at2759"/>
<dbReference type="Pfam" id="PF07762">
    <property type="entry name" value="DUF1618"/>
    <property type="match status" value="1"/>
</dbReference>
<dbReference type="GeneID" id="100834379"/>
<dbReference type="PANTHER" id="PTHR33074:SF41">
    <property type="entry name" value="DUF1618 DOMAIN-CONTAINING PROTEIN"/>
    <property type="match status" value="1"/>
</dbReference>
<dbReference type="Gramene" id="PNT78068">
    <property type="protein sequence ID" value="PNT78068"/>
    <property type="gene ID" value="BRADI_1g73060v3"/>
</dbReference>
<dbReference type="RefSeq" id="XP_014753412.1">
    <property type="nucleotide sequence ID" value="XM_014897926.2"/>
</dbReference>
<dbReference type="EnsemblPlants" id="PNT78068">
    <property type="protein sequence ID" value="PNT78068"/>
    <property type="gene ID" value="BRADI_1g73060v3"/>
</dbReference>
<proteinExistence type="predicted"/>
<organism evidence="2">
    <name type="scientific">Brachypodium distachyon</name>
    <name type="common">Purple false brome</name>
    <name type="synonym">Trachynia distachya</name>
    <dbReference type="NCBI Taxonomy" id="15368"/>
    <lineage>
        <taxon>Eukaryota</taxon>
        <taxon>Viridiplantae</taxon>
        <taxon>Streptophyta</taxon>
        <taxon>Embryophyta</taxon>
        <taxon>Tracheophyta</taxon>
        <taxon>Spermatophyta</taxon>
        <taxon>Magnoliopsida</taxon>
        <taxon>Liliopsida</taxon>
        <taxon>Poales</taxon>
        <taxon>Poaceae</taxon>
        <taxon>BOP clade</taxon>
        <taxon>Pooideae</taxon>
        <taxon>Stipodae</taxon>
        <taxon>Brachypodieae</taxon>
        <taxon>Brachypodium</taxon>
    </lineage>
</organism>
<dbReference type="EMBL" id="CM000880">
    <property type="protein sequence ID" value="PNT78068.1"/>
    <property type="molecule type" value="Genomic_DNA"/>
</dbReference>
<dbReference type="EnsemblPlants" id="PNT78073">
    <property type="protein sequence ID" value="PNT78073"/>
    <property type="gene ID" value="BRADI_1g73060v3"/>
</dbReference>
<dbReference type="Proteomes" id="UP000008810">
    <property type="component" value="Chromosome 1"/>
</dbReference>
<dbReference type="EnsemblPlants" id="KQK23385">
    <property type="protein sequence ID" value="KQK23385"/>
    <property type="gene ID" value="BRADI_1g73060v3"/>
</dbReference>
<reference evidence="2" key="2">
    <citation type="submission" date="2017-06" db="EMBL/GenBank/DDBJ databases">
        <title>WGS assembly of Brachypodium distachyon.</title>
        <authorList>
            <consortium name="The International Brachypodium Initiative"/>
            <person name="Lucas S."/>
            <person name="Harmon-Smith M."/>
            <person name="Lail K."/>
            <person name="Tice H."/>
            <person name="Grimwood J."/>
            <person name="Bruce D."/>
            <person name="Barry K."/>
            <person name="Shu S."/>
            <person name="Lindquist E."/>
            <person name="Wang M."/>
            <person name="Pitluck S."/>
            <person name="Vogel J.P."/>
            <person name="Garvin D.F."/>
            <person name="Mockler T.C."/>
            <person name="Schmutz J."/>
            <person name="Rokhsar D."/>
            <person name="Bevan M.W."/>
        </authorList>
    </citation>
    <scope>NUCLEOTIDE SEQUENCE</scope>
    <source>
        <strain evidence="2">Bd21</strain>
    </source>
</reference>
<accession>A0A0Q3LJG3</accession>
<dbReference type="KEGG" id="bdi:100834379"/>